<reference evidence="11 12" key="1">
    <citation type="submission" date="2017-02" db="EMBL/GenBank/DDBJ databases">
        <title>Genomes of Trichoderma spp. with biocontrol activity.</title>
        <authorList>
            <person name="Gardiner D."/>
            <person name="Kazan K."/>
            <person name="Vos C."/>
            <person name="Harvey P."/>
        </authorList>
    </citation>
    <scope>NUCLEOTIDE SEQUENCE [LARGE SCALE GENOMIC DNA]</scope>
    <source>
        <strain evidence="11 12">A5MH</strain>
    </source>
</reference>
<evidence type="ECO:0000313" key="12">
    <source>
        <dbReference type="Proteomes" id="UP000236546"/>
    </source>
</evidence>
<feature type="region of interest" description="Disordered" evidence="9">
    <location>
        <begin position="455"/>
        <end position="503"/>
    </location>
</feature>
<feature type="compositionally biased region" description="Low complexity" evidence="9">
    <location>
        <begin position="481"/>
        <end position="503"/>
    </location>
</feature>
<evidence type="ECO:0000313" key="11">
    <source>
        <dbReference type="EMBL" id="PNP37510.1"/>
    </source>
</evidence>
<feature type="region of interest" description="Disordered" evidence="9">
    <location>
        <begin position="834"/>
        <end position="857"/>
    </location>
</feature>
<evidence type="ECO:0000256" key="1">
    <source>
        <dbReference type="ARBA" id="ARBA00008874"/>
    </source>
</evidence>
<dbReference type="SUPFAM" id="SSF56112">
    <property type="entry name" value="Protein kinase-like (PK-like)"/>
    <property type="match status" value="1"/>
</dbReference>
<feature type="compositionally biased region" description="Polar residues" evidence="9">
    <location>
        <begin position="743"/>
        <end position="758"/>
    </location>
</feature>
<evidence type="ECO:0000256" key="6">
    <source>
        <dbReference type="ARBA" id="ARBA00022840"/>
    </source>
</evidence>
<proteinExistence type="inferred from homology"/>
<dbReference type="FunFam" id="1.10.510.10:FF:000670">
    <property type="entry name" value="Serine/threonin protein kinase, putative"/>
    <property type="match status" value="1"/>
</dbReference>
<evidence type="ECO:0000256" key="9">
    <source>
        <dbReference type="SAM" id="MobiDB-lite"/>
    </source>
</evidence>
<dbReference type="Gene3D" id="1.10.510.10">
    <property type="entry name" value="Transferase(Phosphotransferase) domain 1"/>
    <property type="match status" value="1"/>
</dbReference>
<comment type="similarity">
    <text evidence="1">Belongs to the protein kinase superfamily. STE Ser/Thr protein kinase family. STE20 subfamily.</text>
</comment>
<dbReference type="SMART" id="SM00220">
    <property type="entry name" value="S_TKc"/>
    <property type="match status" value="1"/>
</dbReference>
<feature type="region of interest" description="Disordered" evidence="9">
    <location>
        <begin position="391"/>
        <end position="437"/>
    </location>
</feature>
<name>A0A2K0SW70_9HYPO</name>
<dbReference type="GO" id="GO:0005737">
    <property type="term" value="C:cytoplasm"/>
    <property type="evidence" value="ECO:0007669"/>
    <property type="project" value="TreeGrafter"/>
</dbReference>
<dbReference type="AlphaFoldDB" id="A0A2K0SW70"/>
<evidence type="ECO:0000256" key="2">
    <source>
        <dbReference type="ARBA" id="ARBA00022527"/>
    </source>
</evidence>
<comment type="catalytic activity">
    <reaction evidence="7">
        <text>L-threonyl-[protein] + ATP = O-phospho-L-threonyl-[protein] + ADP + H(+)</text>
        <dbReference type="Rhea" id="RHEA:46608"/>
        <dbReference type="Rhea" id="RHEA-COMP:11060"/>
        <dbReference type="Rhea" id="RHEA-COMP:11605"/>
        <dbReference type="ChEBI" id="CHEBI:15378"/>
        <dbReference type="ChEBI" id="CHEBI:30013"/>
        <dbReference type="ChEBI" id="CHEBI:30616"/>
        <dbReference type="ChEBI" id="CHEBI:61977"/>
        <dbReference type="ChEBI" id="CHEBI:456216"/>
        <dbReference type="EC" id="2.7.11.1"/>
    </reaction>
</comment>
<dbReference type="GO" id="GO:0004674">
    <property type="term" value="F:protein serine/threonine kinase activity"/>
    <property type="evidence" value="ECO:0007669"/>
    <property type="project" value="UniProtKB-KW"/>
</dbReference>
<protein>
    <recommendedName>
        <fullName evidence="10">Protein kinase domain-containing protein</fullName>
    </recommendedName>
</protein>
<feature type="compositionally biased region" description="Acidic residues" evidence="9">
    <location>
        <begin position="840"/>
        <end position="857"/>
    </location>
</feature>
<feature type="region of interest" description="Disordered" evidence="9">
    <location>
        <begin position="569"/>
        <end position="623"/>
    </location>
</feature>
<dbReference type="InterPro" id="IPR050629">
    <property type="entry name" value="STE20/SPS1-PAK"/>
</dbReference>
<keyword evidence="6" id="KW-0067">ATP-binding</keyword>
<keyword evidence="3" id="KW-0808">Transferase</keyword>
<dbReference type="InterPro" id="IPR008271">
    <property type="entry name" value="Ser/Thr_kinase_AS"/>
</dbReference>
<dbReference type="EMBL" id="MTYH01000143">
    <property type="protein sequence ID" value="PNP37510.1"/>
    <property type="molecule type" value="Genomic_DNA"/>
</dbReference>
<dbReference type="OrthoDB" id="248923at2759"/>
<evidence type="ECO:0000256" key="8">
    <source>
        <dbReference type="ARBA" id="ARBA00048679"/>
    </source>
</evidence>
<dbReference type="PROSITE" id="PS00108">
    <property type="entry name" value="PROTEIN_KINASE_ST"/>
    <property type="match status" value="1"/>
</dbReference>
<keyword evidence="5" id="KW-0418">Kinase</keyword>
<gene>
    <name evidence="11" type="ORF">TGAMA5MH_10613</name>
</gene>
<evidence type="ECO:0000256" key="4">
    <source>
        <dbReference type="ARBA" id="ARBA00022741"/>
    </source>
</evidence>
<organism evidence="11 12">
    <name type="scientific">Trichoderma gamsii</name>
    <dbReference type="NCBI Taxonomy" id="398673"/>
    <lineage>
        <taxon>Eukaryota</taxon>
        <taxon>Fungi</taxon>
        <taxon>Dikarya</taxon>
        <taxon>Ascomycota</taxon>
        <taxon>Pezizomycotina</taxon>
        <taxon>Sordariomycetes</taxon>
        <taxon>Hypocreomycetidae</taxon>
        <taxon>Hypocreales</taxon>
        <taxon>Hypocreaceae</taxon>
        <taxon>Trichoderma</taxon>
    </lineage>
</organism>
<dbReference type="Pfam" id="PF00069">
    <property type="entry name" value="Pkinase"/>
    <property type="match status" value="1"/>
</dbReference>
<evidence type="ECO:0000256" key="3">
    <source>
        <dbReference type="ARBA" id="ARBA00022679"/>
    </source>
</evidence>
<dbReference type="PROSITE" id="PS50011">
    <property type="entry name" value="PROTEIN_KINASE_DOM"/>
    <property type="match status" value="1"/>
</dbReference>
<evidence type="ECO:0000256" key="7">
    <source>
        <dbReference type="ARBA" id="ARBA00047899"/>
    </source>
</evidence>
<feature type="domain" description="Protein kinase" evidence="10">
    <location>
        <begin position="55"/>
        <end position="322"/>
    </location>
</feature>
<dbReference type="GO" id="GO:0005524">
    <property type="term" value="F:ATP binding"/>
    <property type="evidence" value="ECO:0007669"/>
    <property type="project" value="UniProtKB-KW"/>
</dbReference>
<feature type="region of interest" description="Disordered" evidence="9">
    <location>
        <begin position="735"/>
        <end position="765"/>
    </location>
</feature>
<dbReference type="PANTHER" id="PTHR48012:SF10">
    <property type="entry name" value="FI20177P1"/>
    <property type="match status" value="1"/>
</dbReference>
<accession>A0A2K0SW70</accession>
<comment type="caution">
    <text evidence="11">The sequence shown here is derived from an EMBL/GenBank/DDBJ whole genome shotgun (WGS) entry which is preliminary data.</text>
</comment>
<dbReference type="PANTHER" id="PTHR48012">
    <property type="entry name" value="STERILE20-LIKE KINASE, ISOFORM B-RELATED"/>
    <property type="match status" value="1"/>
</dbReference>
<keyword evidence="4" id="KW-0547">Nucleotide-binding</keyword>
<evidence type="ECO:0000256" key="5">
    <source>
        <dbReference type="ARBA" id="ARBA00022777"/>
    </source>
</evidence>
<comment type="catalytic activity">
    <reaction evidence="8">
        <text>L-seryl-[protein] + ATP = O-phospho-L-seryl-[protein] + ADP + H(+)</text>
        <dbReference type="Rhea" id="RHEA:17989"/>
        <dbReference type="Rhea" id="RHEA-COMP:9863"/>
        <dbReference type="Rhea" id="RHEA-COMP:11604"/>
        <dbReference type="ChEBI" id="CHEBI:15378"/>
        <dbReference type="ChEBI" id="CHEBI:29999"/>
        <dbReference type="ChEBI" id="CHEBI:30616"/>
        <dbReference type="ChEBI" id="CHEBI:83421"/>
        <dbReference type="ChEBI" id="CHEBI:456216"/>
        <dbReference type="EC" id="2.7.11.1"/>
    </reaction>
</comment>
<dbReference type="InterPro" id="IPR000719">
    <property type="entry name" value="Prot_kinase_dom"/>
</dbReference>
<dbReference type="Proteomes" id="UP000236546">
    <property type="component" value="Unassembled WGS sequence"/>
</dbReference>
<keyword evidence="2" id="KW-0723">Serine/threonine-protein kinase</keyword>
<dbReference type="InterPro" id="IPR011009">
    <property type="entry name" value="Kinase-like_dom_sf"/>
</dbReference>
<feature type="compositionally biased region" description="Basic and acidic residues" evidence="9">
    <location>
        <begin position="584"/>
        <end position="601"/>
    </location>
</feature>
<sequence length="857" mass="95478">MHYPPLKAGSLPNGNGFTSAPSISATKHKAIEDARAAQALVLRECAAAEREAPPYQLLELIGKGSFGRVYKARSTNKQKASQLVSVKVISIEEGDGIQPGAADTLSDIIKEVNTLKLLSNTGARNVNAVLDTHLVGQSVWMVTEYCAGGSVASLMRPTSGLAERWIVPILREVAEALFWVHKQGIIHRDIKCANVLITEAGGVQLCDFGVAGIMETKFDKRSTITGTLHWMAPELFDPHVAYGIEVDIWAFGSMAYEIANGLPPNATARINIQQFGAYLKQHQPRLQGDRFSENLKNLIAFCLVEDPKRRPPIEEIQRHPYIFNTQDRYPTVSLSRLVADYKYWESQGGSRQSLFSAGGAQGPRMDRSPVRQSGWDFGNFDEVDELMFQNTAKPRVPTPDYYPSVASSPEPERTARPMQRGRRRRPPPTMKELKAPLEKVFDPYTITNYGENSRAWYGRIPMPPPTSAPPTQRKPKPPTSNPTSNPNSNRSTTPNSNPEPPAAARESLIDLDLAMDEMDTPFLPSLEEETIKPAARPISIDLSGSADERRKTQDWNFPTKRATQEWSFSTADKRDTQEWTFPSNKRETTEWKFPTTEKRNTQEWSFPTEEKRNTQEWSFPTSKRDTTEWTFPAMTPTTATSTPNPDMFSDNEDYPTIVHQDDDMSSAANRESAMSLIDLDASLTDDISYSGPDSFVPSSHNRSSGSVHGSLAFDLELEADTGDADINTREPSLYIDDDMESVPSLTRQPSDLQSTPTTPDERSNLAWEPSGLGIMTSARNSLMSSMPPLPGAPSPNVLQGLGSQEDLKNELHLMISSMREHLLYANDWLKTFDTPTAEREEGEYHEEEEEAEVEAET</sequence>
<evidence type="ECO:0000259" key="10">
    <source>
        <dbReference type="PROSITE" id="PS50011"/>
    </source>
</evidence>